<sequence>MNKCRTSWCGGKYRCSTNLEGGIWNFI</sequence>
<protein>
    <submittedName>
        <fullName evidence="1">Uncharacterized protein</fullName>
    </submittedName>
</protein>
<proteinExistence type="predicted"/>
<organism evidence="1">
    <name type="scientific">Anguilla anguilla</name>
    <name type="common">European freshwater eel</name>
    <name type="synonym">Muraena anguilla</name>
    <dbReference type="NCBI Taxonomy" id="7936"/>
    <lineage>
        <taxon>Eukaryota</taxon>
        <taxon>Metazoa</taxon>
        <taxon>Chordata</taxon>
        <taxon>Craniata</taxon>
        <taxon>Vertebrata</taxon>
        <taxon>Euteleostomi</taxon>
        <taxon>Actinopterygii</taxon>
        <taxon>Neopterygii</taxon>
        <taxon>Teleostei</taxon>
        <taxon>Anguilliformes</taxon>
        <taxon>Anguillidae</taxon>
        <taxon>Anguilla</taxon>
    </lineage>
</organism>
<evidence type="ECO:0000313" key="1">
    <source>
        <dbReference type="EMBL" id="JAH32735.1"/>
    </source>
</evidence>
<dbReference type="AlphaFoldDB" id="A0A0E9RWI1"/>
<reference evidence="1" key="2">
    <citation type="journal article" date="2015" name="Fish Shellfish Immunol.">
        <title>Early steps in the European eel (Anguilla anguilla)-Vibrio vulnificus interaction in the gills: Role of the RtxA13 toxin.</title>
        <authorList>
            <person name="Callol A."/>
            <person name="Pajuelo D."/>
            <person name="Ebbesson L."/>
            <person name="Teles M."/>
            <person name="MacKenzie S."/>
            <person name="Amaro C."/>
        </authorList>
    </citation>
    <scope>NUCLEOTIDE SEQUENCE</scope>
</reference>
<accession>A0A0E9RWI1</accession>
<name>A0A0E9RWI1_ANGAN</name>
<dbReference type="EMBL" id="GBXM01075842">
    <property type="protein sequence ID" value="JAH32735.1"/>
    <property type="molecule type" value="Transcribed_RNA"/>
</dbReference>
<reference evidence="1" key="1">
    <citation type="submission" date="2014-11" db="EMBL/GenBank/DDBJ databases">
        <authorList>
            <person name="Amaro Gonzalez C."/>
        </authorList>
    </citation>
    <scope>NUCLEOTIDE SEQUENCE</scope>
</reference>